<dbReference type="AlphaFoldDB" id="A0A5K1K537"/>
<dbReference type="InterPro" id="IPR012340">
    <property type="entry name" value="NA-bd_OB-fold"/>
</dbReference>
<dbReference type="GO" id="GO:0016233">
    <property type="term" value="P:telomere capping"/>
    <property type="evidence" value="ECO:0007669"/>
    <property type="project" value="TreeGrafter"/>
</dbReference>
<feature type="compositionally biased region" description="Basic residues" evidence="9">
    <location>
        <begin position="342"/>
        <end position="352"/>
    </location>
</feature>
<feature type="region of interest" description="Disordered" evidence="9">
    <location>
        <begin position="222"/>
        <end position="482"/>
    </location>
</feature>
<comment type="similarity">
    <text evidence="3">Belongs to the telombin family.</text>
</comment>
<dbReference type="InterPro" id="IPR011564">
    <property type="entry name" value="Telomer_end-bd_POT1/Cdc13"/>
</dbReference>
<dbReference type="GO" id="GO:0016740">
    <property type="term" value="F:transferase activity"/>
    <property type="evidence" value="ECO:0007669"/>
    <property type="project" value="UniProtKB-KW"/>
</dbReference>
<dbReference type="PANTHER" id="PTHR14513">
    <property type="entry name" value="PROTECTION OF TELOMERES 1"/>
    <property type="match status" value="1"/>
</dbReference>
<evidence type="ECO:0000256" key="1">
    <source>
        <dbReference type="ARBA" id="ARBA00004123"/>
    </source>
</evidence>
<evidence type="ECO:0000313" key="12">
    <source>
        <dbReference type="EMBL" id="VWP00219.1"/>
    </source>
</evidence>
<comment type="subcellular location">
    <subcellularLocation>
        <location evidence="2">Chromosome</location>
        <location evidence="2">Telomere</location>
    </subcellularLocation>
    <subcellularLocation>
        <location evidence="1">Nucleus</location>
    </subcellularLocation>
</comment>
<dbReference type="SUPFAM" id="SSF50249">
    <property type="entry name" value="Nucleic acid-binding proteins"/>
    <property type="match status" value="3"/>
</dbReference>
<dbReference type="GO" id="GO:0010521">
    <property type="term" value="F:telomerase inhibitor activity"/>
    <property type="evidence" value="ECO:0007669"/>
    <property type="project" value="TreeGrafter"/>
</dbReference>
<evidence type="ECO:0000256" key="2">
    <source>
        <dbReference type="ARBA" id="ARBA00004574"/>
    </source>
</evidence>
<feature type="compositionally biased region" description="Low complexity" evidence="9">
    <location>
        <begin position="353"/>
        <end position="370"/>
    </location>
</feature>
<sequence>MKRPWQDDSPDSPEYQATIAAAFRPDQKRKAGDICKKGTDGTGYIEGKVYERGTIFGDSWEFVLTVELGSRAHVLLSGNISKYFENLPIAVGAQVRISTRGLVLEDLLVDKPKPLHLRKRFVWRDGTTIHVRSKTGQEAFFDIWEVATSSNTTRELHAPIPLKRKRTTPSPASRSPHVSTAEANDSNINGVCSAAPTHDVVLGKSIDAMDVDPLTAANVAVPASVPSTEESAKSQQSSNDSQNPQSLPSPPPEAIATREPGEGGHSDEPPAGQPSCPPTSRNSRNASTSRPGSRLQMRTTAAPIPDESRALPTDQRQENAEAGPSRPAPQVPPRPSKTTVSKSKKEKRKLKQLAKAGKLLPQPQADAAASDSDEEYWVAGDDIPDHLLIEAAEQGEMGKAWSVRKTATPVPEPPPRPPSPAQRSPIPIARVSPLPPPSVPPRSPPTINREFLTPARSQPSVSNSQRPSSSQEERMDPVESLKRGCPASFGTYTPLIDFRGPGTKHVMGVVSSGSAIMATKTGEFVVRFDLFDPTNIASSGLNVCLFEKTRKSLPEPAAGDIVLLRSIAGDKFNDYMCPVGPSFKGWQWAIFPAKTAMFSLAPSENSVRHFKPETVEVQYTVRLSDWWKDICAATVSFGEDPLVSTRGGRTHQLLSEACEVGYFDCTVEVLHGYSSGNNTYTVFVTDYTHNRDVAPVQATWCPPKLAEVAVQVELWDSSSAVGPTMQIGEYYSIRNMRMKRSGGGFLEGRMQEGNKIQKLDEDELESQPHLVELLKRKKEWETNARISDGVTEFPHQLIEEVEENRHFDCTVEVVSISSKDDYSYLYVTDYTARTDLVPVSPAIASGDLAERVVRVSLNDTQVDLGKALDAGDYIAIRNLRLRPAGSGSLLCGRLGGQQRLITKLNPRATSNKELRELLRRKEAFEAAQNNSKPGRKSASARAARQAEAAAAIERKAETGRPSRKGKERATDDCVSLADVKGSEACPGVFHVRARVVDFFPDDLRDCTFLRCTNCDAMSVRLIFFRDRS</sequence>
<dbReference type="GO" id="GO:0098505">
    <property type="term" value="F:G-rich strand telomeric DNA binding"/>
    <property type="evidence" value="ECO:0007669"/>
    <property type="project" value="TreeGrafter"/>
</dbReference>
<name>A0A5K1K537_9APHY</name>
<feature type="compositionally biased region" description="Basic and acidic residues" evidence="9">
    <location>
        <begin position="471"/>
        <end position="482"/>
    </location>
</feature>
<reference evidence="12" key="1">
    <citation type="submission" date="2019-10" db="EMBL/GenBank/DDBJ databases">
        <authorList>
            <person name="Nor Muhammad N."/>
        </authorList>
    </citation>
    <scope>NUCLEOTIDE SEQUENCE</scope>
</reference>
<feature type="compositionally biased region" description="Low complexity" evidence="9">
    <location>
        <begin position="234"/>
        <end position="246"/>
    </location>
</feature>
<dbReference type="GO" id="GO:0000783">
    <property type="term" value="C:nuclear telomere cap complex"/>
    <property type="evidence" value="ECO:0007669"/>
    <property type="project" value="TreeGrafter"/>
</dbReference>
<evidence type="ECO:0000256" key="5">
    <source>
        <dbReference type="ARBA" id="ARBA00022454"/>
    </source>
</evidence>
<dbReference type="GO" id="GO:0032210">
    <property type="term" value="P:regulation of telomere maintenance via telomerase"/>
    <property type="evidence" value="ECO:0007669"/>
    <property type="project" value="TreeGrafter"/>
</dbReference>
<gene>
    <name evidence="12" type="primary">G4MMK2</name>
</gene>
<keyword evidence="8" id="KW-0539">Nucleus</keyword>
<feature type="domain" description="Protection of telomeres protein 1 ssDNA-binding" evidence="11">
    <location>
        <begin position="797"/>
        <end position="926"/>
    </location>
</feature>
<feature type="region of interest" description="Disordered" evidence="9">
    <location>
        <begin position="155"/>
        <end position="190"/>
    </location>
</feature>
<feature type="compositionally biased region" description="Basic and acidic residues" evidence="9">
    <location>
        <begin position="259"/>
        <end position="268"/>
    </location>
</feature>
<keyword evidence="12" id="KW-0808">Transferase</keyword>
<dbReference type="Gene3D" id="2.40.50.140">
    <property type="entry name" value="Nucleic acid-binding proteins"/>
    <property type="match status" value="3"/>
</dbReference>
<feature type="domain" description="Protection of telomeres protein 1 ssDNA-binding" evidence="11">
    <location>
        <begin position="657"/>
        <end position="782"/>
    </location>
</feature>
<feature type="compositionally biased region" description="Pro residues" evidence="9">
    <location>
        <begin position="326"/>
        <end position="335"/>
    </location>
</feature>
<protein>
    <recommendedName>
        <fullName evidence="4">Protection of telomeres protein 1</fullName>
    </recommendedName>
</protein>
<keyword evidence="6" id="KW-0779">Telomere</keyword>
<evidence type="ECO:0000256" key="7">
    <source>
        <dbReference type="ARBA" id="ARBA00023125"/>
    </source>
</evidence>
<evidence type="ECO:0000259" key="10">
    <source>
        <dbReference type="Pfam" id="PF02765"/>
    </source>
</evidence>
<evidence type="ECO:0000256" key="9">
    <source>
        <dbReference type="SAM" id="MobiDB-lite"/>
    </source>
</evidence>
<feature type="compositionally biased region" description="Low complexity" evidence="9">
    <location>
        <begin position="456"/>
        <end position="470"/>
    </location>
</feature>
<evidence type="ECO:0000256" key="3">
    <source>
        <dbReference type="ARBA" id="ARBA00008442"/>
    </source>
</evidence>
<feature type="domain" description="Telomeric single stranded DNA binding POT1/Cdc13" evidence="10">
    <location>
        <begin position="504"/>
        <end position="626"/>
    </location>
</feature>
<feature type="compositionally biased region" description="Pro residues" evidence="9">
    <location>
        <begin position="433"/>
        <end position="444"/>
    </location>
</feature>
<evidence type="ECO:0000259" key="11">
    <source>
        <dbReference type="Pfam" id="PF16686"/>
    </source>
</evidence>
<organism evidence="12">
    <name type="scientific">Ganoderma boninense</name>
    <dbReference type="NCBI Taxonomy" id="34458"/>
    <lineage>
        <taxon>Eukaryota</taxon>
        <taxon>Fungi</taxon>
        <taxon>Dikarya</taxon>
        <taxon>Basidiomycota</taxon>
        <taxon>Agaricomycotina</taxon>
        <taxon>Agaricomycetes</taxon>
        <taxon>Polyporales</taxon>
        <taxon>Polyporaceae</taxon>
        <taxon>Ganoderma</taxon>
    </lineage>
</organism>
<feature type="compositionally biased region" description="Low complexity" evidence="9">
    <location>
        <begin position="421"/>
        <end position="432"/>
    </location>
</feature>
<evidence type="ECO:0000256" key="4">
    <source>
        <dbReference type="ARBA" id="ARBA00015253"/>
    </source>
</evidence>
<feature type="compositionally biased region" description="Polar residues" evidence="9">
    <location>
        <begin position="168"/>
        <end position="190"/>
    </location>
</feature>
<dbReference type="InterPro" id="IPR028389">
    <property type="entry name" value="POT1"/>
</dbReference>
<dbReference type="InterPro" id="IPR032042">
    <property type="entry name" value="POT1PC"/>
</dbReference>
<proteinExistence type="inferred from homology"/>
<accession>A0A5K1K537</accession>
<dbReference type="Pfam" id="PF02765">
    <property type="entry name" value="POT1"/>
    <property type="match status" value="1"/>
</dbReference>
<feature type="compositionally biased region" description="Low complexity" evidence="9">
    <location>
        <begin position="279"/>
        <end position="290"/>
    </location>
</feature>
<evidence type="ECO:0000256" key="8">
    <source>
        <dbReference type="ARBA" id="ARBA00023242"/>
    </source>
</evidence>
<dbReference type="PANTHER" id="PTHR14513:SF0">
    <property type="entry name" value="PROTECTION OF TELOMERES PROTEIN 1"/>
    <property type="match status" value="1"/>
</dbReference>
<feature type="compositionally biased region" description="Pro residues" evidence="9">
    <location>
        <begin position="410"/>
        <end position="420"/>
    </location>
</feature>
<dbReference type="EMBL" id="LR728269">
    <property type="protein sequence ID" value="VWP00219.1"/>
    <property type="molecule type" value="Genomic_DNA"/>
</dbReference>
<feature type="region of interest" description="Disordered" evidence="9">
    <location>
        <begin position="949"/>
        <end position="970"/>
    </location>
</feature>
<keyword evidence="5" id="KW-0158">Chromosome</keyword>
<evidence type="ECO:0000256" key="6">
    <source>
        <dbReference type="ARBA" id="ARBA00022895"/>
    </source>
</evidence>
<keyword evidence="7" id="KW-0238">DNA-binding</keyword>
<dbReference type="Pfam" id="PF16686">
    <property type="entry name" value="POT1PC"/>
    <property type="match status" value="2"/>
</dbReference>